<evidence type="ECO:0000259" key="1">
    <source>
        <dbReference type="Pfam" id="PF01368"/>
    </source>
</evidence>
<dbReference type="Pfam" id="PF01368">
    <property type="entry name" value="DHH"/>
    <property type="match status" value="1"/>
</dbReference>
<dbReference type="SUPFAM" id="SSF64182">
    <property type="entry name" value="DHH phosphoesterases"/>
    <property type="match status" value="1"/>
</dbReference>
<dbReference type="RefSeq" id="WP_092162106.1">
    <property type="nucleotide sequence ID" value="NZ_FNGA01000004.1"/>
</dbReference>
<dbReference type="Gene3D" id="3.10.310.30">
    <property type="match status" value="1"/>
</dbReference>
<dbReference type="AlphaFoldDB" id="A0A1G9JFB7"/>
<dbReference type="Gene3D" id="3.90.1640.10">
    <property type="entry name" value="inorganic pyrophosphatase (n-terminal core)"/>
    <property type="match status" value="1"/>
</dbReference>
<name>A0A1G9JFB7_9BACT</name>
<feature type="domain" description="DDH" evidence="1">
    <location>
        <begin position="18"/>
        <end position="155"/>
    </location>
</feature>
<dbReference type="STRING" id="246191.SAMN05660337_2763"/>
<dbReference type="Pfam" id="PF02272">
    <property type="entry name" value="DHHA1"/>
    <property type="match status" value="1"/>
</dbReference>
<dbReference type="InterPro" id="IPR001667">
    <property type="entry name" value="DDH_dom"/>
</dbReference>
<dbReference type="PANTHER" id="PTHR47618">
    <property type="entry name" value="BIFUNCTIONAL OLIGORIBONUCLEASE AND PAP PHOSPHATASE NRNA"/>
    <property type="match status" value="1"/>
</dbReference>
<feature type="domain" description="DHHA1" evidence="2">
    <location>
        <begin position="233"/>
        <end position="305"/>
    </location>
</feature>
<protein>
    <submittedName>
        <fullName evidence="3">Phosphoesterase RecJ domain-containing protein</fullName>
    </submittedName>
</protein>
<evidence type="ECO:0000313" key="3">
    <source>
        <dbReference type="EMBL" id="SDL35955.1"/>
    </source>
</evidence>
<dbReference type="Proteomes" id="UP000199053">
    <property type="component" value="Unassembled WGS sequence"/>
</dbReference>
<evidence type="ECO:0000313" key="4">
    <source>
        <dbReference type="Proteomes" id="UP000199053"/>
    </source>
</evidence>
<dbReference type="GO" id="GO:0003676">
    <property type="term" value="F:nucleic acid binding"/>
    <property type="evidence" value="ECO:0007669"/>
    <property type="project" value="InterPro"/>
</dbReference>
<dbReference type="InterPro" id="IPR003156">
    <property type="entry name" value="DHHA1_dom"/>
</dbReference>
<keyword evidence="4" id="KW-1185">Reference proteome</keyword>
<sequence length="322" mass="35961">MENQFKEICQILKGEDDFLIAAHYHPDGDALGSTAALGFILKSLGKRFRIYNQSGVPESMEWLQFPAPMLTEIPKGFDGWYIILDCGDAPRMGETLMNAMDPEKSINIDHHMGNTDFATINWVDTTRPAVGEMITLIARELKISLSGAIGEALYLSIATDTGFFTYGNTKPETLEIIADIIRHGLQLDEFVPKIRNQWTMKRIKLWTLALDKVELYHNDQTAIIFVTQEMLTDTNTGGPDCEGLVNFIRRIRNVRVAIVVREDSQHRFKFSLRSSGSDNVQMIASMFGGGGHKNASGGMIESSAANVRSRLTTALAEKLYHI</sequence>
<accession>A0A1G9JFB7</accession>
<dbReference type="EMBL" id="FNGA01000004">
    <property type="protein sequence ID" value="SDL35955.1"/>
    <property type="molecule type" value="Genomic_DNA"/>
</dbReference>
<evidence type="ECO:0000259" key="2">
    <source>
        <dbReference type="Pfam" id="PF02272"/>
    </source>
</evidence>
<reference evidence="4" key="1">
    <citation type="submission" date="2016-10" db="EMBL/GenBank/DDBJ databases">
        <authorList>
            <person name="Varghese N."/>
            <person name="Submissions S."/>
        </authorList>
    </citation>
    <scope>NUCLEOTIDE SEQUENCE [LARGE SCALE GENOMIC DNA]</scope>
    <source>
        <strain evidence="4">DSM 16995</strain>
    </source>
</reference>
<dbReference type="PANTHER" id="PTHR47618:SF1">
    <property type="entry name" value="BIFUNCTIONAL OLIGORIBONUCLEASE AND PAP PHOSPHATASE NRNA"/>
    <property type="match status" value="1"/>
</dbReference>
<proteinExistence type="predicted"/>
<gene>
    <name evidence="3" type="ORF">SAMN05660337_2763</name>
</gene>
<dbReference type="InterPro" id="IPR051319">
    <property type="entry name" value="Oligoribo/pAp-PDE_c-di-AMP_PDE"/>
</dbReference>
<dbReference type="InterPro" id="IPR038763">
    <property type="entry name" value="DHH_sf"/>
</dbReference>
<dbReference type="OrthoDB" id="9803668at2"/>
<organism evidence="3 4">
    <name type="scientific">Maridesulfovibrio ferrireducens</name>
    <dbReference type="NCBI Taxonomy" id="246191"/>
    <lineage>
        <taxon>Bacteria</taxon>
        <taxon>Pseudomonadati</taxon>
        <taxon>Thermodesulfobacteriota</taxon>
        <taxon>Desulfovibrionia</taxon>
        <taxon>Desulfovibrionales</taxon>
        <taxon>Desulfovibrionaceae</taxon>
        <taxon>Maridesulfovibrio</taxon>
    </lineage>
</organism>